<evidence type="ECO:0000313" key="1">
    <source>
        <dbReference type="EMBL" id="CAB4178489.1"/>
    </source>
</evidence>
<organism evidence="1">
    <name type="scientific">uncultured Caudovirales phage</name>
    <dbReference type="NCBI Taxonomy" id="2100421"/>
    <lineage>
        <taxon>Viruses</taxon>
        <taxon>Duplodnaviria</taxon>
        <taxon>Heunggongvirae</taxon>
        <taxon>Uroviricota</taxon>
        <taxon>Caudoviricetes</taxon>
        <taxon>Peduoviridae</taxon>
        <taxon>Maltschvirus</taxon>
        <taxon>Maltschvirus maltsch</taxon>
    </lineage>
</organism>
<proteinExistence type="predicted"/>
<reference evidence="1" key="1">
    <citation type="submission" date="2020-05" db="EMBL/GenBank/DDBJ databases">
        <authorList>
            <person name="Chiriac C."/>
            <person name="Salcher M."/>
            <person name="Ghai R."/>
            <person name="Kavagutti S V."/>
        </authorList>
    </citation>
    <scope>NUCLEOTIDE SEQUENCE</scope>
</reference>
<dbReference type="EMBL" id="LR796967">
    <property type="protein sequence ID" value="CAB4178489.1"/>
    <property type="molecule type" value="Genomic_DNA"/>
</dbReference>
<dbReference type="EMBL" id="LR797485">
    <property type="protein sequence ID" value="CAB4219689.1"/>
    <property type="molecule type" value="Genomic_DNA"/>
</dbReference>
<name>A0A6J5Q2R2_9CAUD</name>
<protein>
    <submittedName>
        <fullName evidence="1">Uncharacterized protein</fullName>
    </submittedName>
</protein>
<sequence length="66" mass="7486">MRMMPTQLRCGPVPTCSSVEFRRLLASQVGSLEPDEARLVDRAIAHNWTLTVIVDAVREKRLQHAK</sequence>
<gene>
    <name evidence="1" type="ORF">UFOVP1021_43</name>
    <name evidence="2" type="ORF">UFOVP1622_7</name>
</gene>
<evidence type="ECO:0000313" key="2">
    <source>
        <dbReference type="EMBL" id="CAB4219689.1"/>
    </source>
</evidence>
<accession>A0A6J5Q2R2</accession>